<organism evidence="1 2">
    <name type="scientific">Cellulophaga phage phi18:3</name>
    <dbReference type="NCBI Taxonomy" id="1327983"/>
    <lineage>
        <taxon>Viruses</taxon>
        <taxon>Duplodnaviria</taxon>
        <taxon>Heunggongvirae</taxon>
        <taxon>Uroviricota</taxon>
        <taxon>Caudoviricetes</taxon>
        <taxon>Pachyviridae</taxon>
        <taxon>Baltivirus</taxon>
        <taxon>Baltivirus phi18tres</taxon>
    </lineage>
</organism>
<evidence type="ECO:0000313" key="1">
    <source>
        <dbReference type="EMBL" id="AGO48575.1"/>
    </source>
</evidence>
<dbReference type="EMBL" id="KC821620">
    <property type="protein sequence ID" value="AGO48575.1"/>
    <property type="molecule type" value="Genomic_DNA"/>
</dbReference>
<accession>S0A1B3</accession>
<protein>
    <submittedName>
        <fullName evidence="1">Uncharacterized protein</fullName>
    </submittedName>
</protein>
<keyword evidence="2" id="KW-1185">Reference proteome</keyword>
<dbReference type="Proteomes" id="UP000014728">
    <property type="component" value="Segment"/>
</dbReference>
<sequence>MKAEIKHLELLIKKYGDGFDITHHDKGVRMIAGAMYHGETLQECVDDAMFNEGEQSLKNQQ</sequence>
<name>S0A1B3_9CAUD</name>
<proteinExistence type="predicted"/>
<reference evidence="1 2" key="1">
    <citation type="journal article" date="2013" name="Proc. Natl. Acad. Sci. U.S.A.">
        <title>Twelve previously unknown phage genera are ubiquitous in global oceans.</title>
        <authorList>
            <person name="Holmfeldt K."/>
            <person name="Solonenko N."/>
            <person name="Shah M."/>
            <person name="Corrier K."/>
            <person name="Riemann L."/>
            <person name="Verberkmoes N.C."/>
            <person name="Sullivan M.B."/>
        </authorList>
    </citation>
    <scope>NUCLEOTIDE SEQUENCE [LARGE SCALE GENOMIC DNA]</scope>
    <source>
        <strain evidence="1">Phi18:3</strain>
    </source>
</reference>
<dbReference type="KEGG" id="vg:16797223"/>
<gene>
    <name evidence="1" type="ORF">Phi18:3_gp063</name>
</gene>
<evidence type="ECO:0000313" key="2">
    <source>
        <dbReference type="Proteomes" id="UP000014728"/>
    </source>
</evidence>
<dbReference type="GeneID" id="16797223"/>
<reference evidence="2" key="2">
    <citation type="submission" date="2013-03" db="EMBL/GenBank/DDBJ databases">
        <title>The Cellulophaga phages: a novel, diverse, and globally ubiquitous model system.</title>
        <authorList>
            <person name="Holmfeldt K."/>
            <person name="Solonenko N."/>
            <person name="Shah M."/>
            <person name="Corrier K."/>
            <person name="Riemann L."/>
            <person name="VerBerkmoes N.C."/>
            <person name="Sullivan M.B."/>
        </authorList>
    </citation>
    <scope>NUCLEOTIDE SEQUENCE [LARGE SCALE GENOMIC DNA]</scope>
</reference>
<dbReference type="RefSeq" id="YP_008241256.1">
    <property type="nucleotide sequence ID" value="NC_021794.1"/>
</dbReference>